<evidence type="ECO:0000256" key="4">
    <source>
        <dbReference type="ARBA" id="ARBA00022842"/>
    </source>
</evidence>
<proteinExistence type="inferred from homology"/>
<keyword evidence="3" id="KW-0479">Metal-binding</keyword>
<gene>
    <name evidence="5" type="ORF">D8I30_12625</name>
</gene>
<evidence type="ECO:0000313" key="6">
    <source>
        <dbReference type="Proteomes" id="UP000276984"/>
    </source>
</evidence>
<comment type="similarity">
    <text evidence="2">Belongs to the HAD-like hydrolase superfamily. CbbY/CbbZ/Gph/YieH family.</text>
</comment>
<keyword evidence="4" id="KW-0460">Magnesium</keyword>
<dbReference type="InterPro" id="IPR023198">
    <property type="entry name" value="PGP-like_dom2"/>
</dbReference>
<keyword evidence="6" id="KW-1185">Reference proteome</keyword>
<evidence type="ECO:0000256" key="2">
    <source>
        <dbReference type="ARBA" id="ARBA00006171"/>
    </source>
</evidence>
<dbReference type="InterPro" id="IPR036412">
    <property type="entry name" value="HAD-like_sf"/>
</dbReference>
<dbReference type="InterPro" id="IPR006439">
    <property type="entry name" value="HAD-SF_hydro_IA"/>
</dbReference>
<dbReference type="SUPFAM" id="SSF56784">
    <property type="entry name" value="HAD-like"/>
    <property type="match status" value="1"/>
</dbReference>
<protein>
    <submittedName>
        <fullName evidence="5">HAD family hydrolase</fullName>
    </submittedName>
</protein>
<evidence type="ECO:0000313" key="5">
    <source>
        <dbReference type="EMBL" id="AYG95925.1"/>
    </source>
</evidence>
<dbReference type="Pfam" id="PF00702">
    <property type="entry name" value="Hydrolase"/>
    <property type="match status" value="1"/>
</dbReference>
<dbReference type="EMBL" id="CP032707">
    <property type="protein sequence ID" value="AYG95925.1"/>
    <property type="molecule type" value="Genomic_DNA"/>
</dbReference>
<reference evidence="5 6" key="1">
    <citation type="submission" date="2018-10" db="EMBL/GenBank/DDBJ databases">
        <title>Complete genome sequence of Brevundimonas naejangsanensis BRV3.</title>
        <authorList>
            <person name="Berrios L."/>
            <person name="Ely B."/>
        </authorList>
    </citation>
    <scope>NUCLEOTIDE SEQUENCE [LARGE SCALE GENOMIC DNA]</scope>
    <source>
        <strain evidence="5 6">BRV3</strain>
    </source>
</reference>
<dbReference type="Gene3D" id="1.10.150.240">
    <property type="entry name" value="Putative phosphatase, domain 2"/>
    <property type="match status" value="1"/>
</dbReference>
<sequence>MKGGPFDLIIFDYDGVIADSEVLNNAVMAELLSEIGLPTTVDDALATYLGKRWLDCEAIISERLGAPCPPGVRDEWTRRCHDRARRDLTSVAGFDGFLAGRGERRCIASSSPPDWIELGLRRFGAHDAFAGPIFSAAVHVSRGKPHPDLFLYAADAMKASPERTLVIEDSPTGVLAGAAAGMTVVGLCAGGHIRGDHPQSLVRAGAQQVFDSYADLADWIADSPQA</sequence>
<dbReference type="NCBIfam" id="TIGR01509">
    <property type="entry name" value="HAD-SF-IA-v3"/>
    <property type="match status" value="1"/>
</dbReference>
<dbReference type="GO" id="GO:0016787">
    <property type="term" value="F:hydrolase activity"/>
    <property type="evidence" value="ECO:0007669"/>
    <property type="project" value="UniProtKB-KW"/>
</dbReference>
<dbReference type="SFLD" id="SFLDS00003">
    <property type="entry name" value="Haloacid_Dehalogenase"/>
    <property type="match status" value="1"/>
</dbReference>
<dbReference type="PANTHER" id="PTHR46193:SF10">
    <property type="entry name" value="6-PHOSPHOGLUCONATE PHOSPHATASE"/>
    <property type="match status" value="1"/>
</dbReference>
<organism evidence="5 6">
    <name type="scientific">Brevundimonas naejangsanensis</name>
    <dbReference type="NCBI Taxonomy" id="588932"/>
    <lineage>
        <taxon>Bacteria</taxon>
        <taxon>Pseudomonadati</taxon>
        <taxon>Pseudomonadota</taxon>
        <taxon>Alphaproteobacteria</taxon>
        <taxon>Caulobacterales</taxon>
        <taxon>Caulobacteraceae</taxon>
        <taxon>Brevundimonas</taxon>
    </lineage>
</organism>
<evidence type="ECO:0000256" key="1">
    <source>
        <dbReference type="ARBA" id="ARBA00001946"/>
    </source>
</evidence>
<dbReference type="AlphaFoldDB" id="A0A494RHP6"/>
<name>A0A494RHP6_9CAUL</name>
<keyword evidence="5" id="KW-0378">Hydrolase</keyword>
<dbReference type="OrthoDB" id="9793014at2"/>
<comment type="cofactor">
    <cofactor evidence="1">
        <name>Mg(2+)</name>
        <dbReference type="ChEBI" id="CHEBI:18420"/>
    </cofactor>
</comment>
<dbReference type="Proteomes" id="UP000276984">
    <property type="component" value="Chromosome"/>
</dbReference>
<dbReference type="InterPro" id="IPR051600">
    <property type="entry name" value="Beta-PGM-like"/>
</dbReference>
<dbReference type="SFLD" id="SFLDG01129">
    <property type="entry name" value="C1.5:_HAD__Beta-PGM__Phosphata"/>
    <property type="match status" value="1"/>
</dbReference>
<dbReference type="InterPro" id="IPR023214">
    <property type="entry name" value="HAD_sf"/>
</dbReference>
<evidence type="ECO:0000256" key="3">
    <source>
        <dbReference type="ARBA" id="ARBA00022723"/>
    </source>
</evidence>
<dbReference type="RefSeq" id="WP_121483059.1">
    <property type="nucleotide sequence ID" value="NZ_CP032707.1"/>
</dbReference>
<dbReference type="GO" id="GO:0046872">
    <property type="term" value="F:metal ion binding"/>
    <property type="evidence" value="ECO:0007669"/>
    <property type="project" value="UniProtKB-KW"/>
</dbReference>
<dbReference type="PANTHER" id="PTHR46193">
    <property type="entry name" value="6-PHOSPHOGLUCONATE PHOSPHATASE"/>
    <property type="match status" value="1"/>
</dbReference>
<accession>A0A494RHP6</accession>
<dbReference type="Gene3D" id="3.40.50.1000">
    <property type="entry name" value="HAD superfamily/HAD-like"/>
    <property type="match status" value="1"/>
</dbReference>